<reference evidence="2 3" key="1">
    <citation type="submission" date="2021-07" db="EMBL/GenBank/DDBJ databases">
        <title>Stakelama flava sp. nov., a novel endophytic bacterium isolated from branch of Kandelia candel.</title>
        <authorList>
            <person name="Tuo L."/>
        </authorList>
    </citation>
    <scope>NUCLEOTIDE SEQUENCE [LARGE SCALE GENOMIC DNA]</scope>
    <source>
        <strain evidence="2 3">CBK3Z-3</strain>
    </source>
</reference>
<evidence type="ECO:0000313" key="3">
    <source>
        <dbReference type="Proteomes" id="UP001197214"/>
    </source>
</evidence>
<protein>
    <submittedName>
        <fullName evidence="2">VOC family protein</fullName>
    </submittedName>
</protein>
<dbReference type="InterPro" id="IPR052164">
    <property type="entry name" value="Anthracycline_SecMetBiosynth"/>
</dbReference>
<dbReference type="PROSITE" id="PS51819">
    <property type="entry name" value="VOC"/>
    <property type="match status" value="1"/>
</dbReference>
<feature type="domain" description="VOC" evidence="1">
    <location>
        <begin position="3"/>
        <end position="110"/>
    </location>
</feature>
<dbReference type="CDD" id="cd07247">
    <property type="entry name" value="SgaA_N_like"/>
    <property type="match status" value="1"/>
</dbReference>
<dbReference type="RefSeq" id="WP_219239189.1">
    <property type="nucleotide sequence ID" value="NZ_JAHWZX010000017.1"/>
</dbReference>
<dbReference type="InterPro" id="IPR037523">
    <property type="entry name" value="VOC_core"/>
</dbReference>
<dbReference type="PANTHER" id="PTHR33993">
    <property type="entry name" value="GLYOXALASE-RELATED"/>
    <property type="match status" value="1"/>
</dbReference>
<organism evidence="2 3">
    <name type="scientific">Stakelama flava</name>
    <dbReference type="NCBI Taxonomy" id="2860338"/>
    <lineage>
        <taxon>Bacteria</taxon>
        <taxon>Pseudomonadati</taxon>
        <taxon>Pseudomonadota</taxon>
        <taxon>Alphaproteobacteria</taxon>
        <taxon>Sphingomonadales</taxon>
        <taxon>Sphingomonadaceae</taxon>
        <taxon>Stakelama</taxon>
    </lineage>
</organism>
<sequence>MARFNYVELPVRDVAGVKDFYASAFGWSFAEFGPDYAATTSGDTDIGLNGDASQWTAQLLPVIEVENLEAALESVRSAGGTITLPIFAFPGGRRFHFRDPHGHELAVMTPEEE</sequence>
<evidence type="ECO:0000259" key="1">
    <source>
        <dbReference type="PROSITE" id="PS51819"/>
    </source>
</evidence>
<proteinExistence type="predicted"/>
<evidence type="ECO:0000313" key="2">
    <source>
        <dbReference type="EMBL" id="MBW4332067.1"/>
    </source>
</evidence>
<accession>A0ABS6XPC2</accession>
<dbReference type="Pfam" id="PF00903">
    <property type="entry name" value="Glyoxalase"/>
    <property type="match status" value="1"/>
</dbReference>
<dbReference type="InterPro" id="IPR004360">
    <property type="entry name" value="Glyas_Fos-R_dOase_dom"/>
</dbReference>
<keyword evidence="3" id="KW-1185">Reference proteome</keyword>
<name>A0ABS6XPC2_9SPHN</name>
<dbReference type="PANTHER" id="PTHR33993:SF1">
    <property type="entry name" value="GLYOXALASE FAMILY PROTEIN"/>
    <property type="match status" value="1"/>
</dbReference>
<dbReference type="Proteomes" id="UP001197214">
    <property type="component" value="Unassembled WGS sequence"/>
</dbReference>
<gene>
    <name evidence="2" type="ORF">KY084_14450</name>
</gene>
<dbReference type="EMBL" id="JAHWZX010000017">
    <property type="protein sequence ID" value="MBW4332067.1"/>
    <property type="molecule type" value="Genomic_DNA"/>
</dbReference>
<comment type="caution">
    <text evidence="2">The sequence shown here is derived from an EMBL/GenBank/DDBJ whole genome shotgun (WGS) entry which is preliminary data.</text>
</comment>